<feature type="compositionally biased region" description="Low complexity" evidence="9">
    <location>
        <begin position="8"/>
        <end position="25"/>
    </location>
</feature>
<evidence type="ECO:0000313" key="10">
    <source>
        <dbReference type="EMBL" id="EGC28350.1"/>
    </source>
</evidence>
<dbReference type="GO" id="GO:0000056">
    <property type="term" value="P:ribosomal small subunit export from nucleus"/>
    <property type="evidence" value="ECO:0007669"/>
    <property type="project" value="InterPro"/>
</dbReference>
<evidence type="ECO:0000256" key="8">
    <source>
        <dbReference type="SAM" id="Coils"/>
    </source>
</evidence>
<evidence type="ECO:0000313" key="11">
    <source>
        <dbReference type="Proteomes" id="UP000001064"/>
    </source>
</evidence>
<keyword evidence="11" id="KW-1185">Reference proteome</keyword>
<keyword evidence="4" id="KW-0653">Protein transport</keyword>
<gene>
    <name evidence="10" type="ORF">DICPUDRAFT_160294</name>
</gene>
<dbReference type="FunCoup" id="F1A633">
    <property type="interactions" value="937"/>
</dbReference>
<dbReference type="PANTHER" id="PTHR13257:SF0">
    <property type="entry name" value="NUCLEAR PORE COMPLEX PROTEIN NUP88"/>
    <property type="match status" value="1"/>
</dbReference>
<evidence type="ECO:0000256" key="5">
    <source>
        <dbReference type="ARBA" id="ARBA00023010"/>
    </source>
</evidence>
<dbReference type="Proteomes" id="UP000001064">
    <property type="component" value="Unassembled WGS sequence"/>
</dbReference>
<dbReference type="VEuPathDB" id="AmoebaDB:DICPUDRAFT_160294"/>
<protein>
    <recommendedName>
        <fullName evidence="12">Nucleoporin Nup54 alpha-helical domain-containing protein</fullName>
    </recommendedName>
</protein>
<evidence type="ECO:0008006" key="12">
    <source>
        <dbReference type="Google" id="ProtNLM"/>
    </source>
</evidence>
<dbReference type="InParanoid" id="F1A633"/>
<feature type="coiled-coil region" evidence="8">
    <location>
        <begin position="163"/>
        <end position="190"/>
    </location>
</feature>
<keyword evidence="7" id="KW-0539">Nucleus</keyword>
<name>F1A633_DICPU</name>
<dbReference type="GO" id="GO:0000055">
    <property type="term" value="P:ribosomal large subunit export from nucleus"/>
    <property type="evidence" value="ECO:0007669"/>
    <property type="project" value="InterPro"/>
</dbReference>
<dbReference type="GeneID" id="10511155"/>
<dbReference type="InterPro" id="IPR019321">
    <property type="entry name" value="Nucleoporin_Nup88"/>
</dbReference>
<evidence type="ECO:0000256" key="7">
    <source>
        <dbReference type="ARBA" id="ARBA00023242"/>
    </source>
</evidence>
<organism evidence="10 11">
    <name type="scientific">Dictyostelium purpureum</name>
    <name type="common">Slime mold</name>
    <dbReference type="NCBI Taxonomy" id="5786"/>
    <lineage>
        <taxon>Eukaryota</taxon>
        <taxon>Amoebozoa</taxon>
        <taxon>Evosea</taxon>
        <taxon>Eumycetozoa</taxon>
        <taxon>Dictyostelia</taxon>
        <taxon>Dictyosteliales</taxon>
        <taxon>Dictyosteliaceae</taxon>
        <taxon>Dictyostelium</taxon>
    </lineage>
</organism>
<proteinExistence type="predicted"/>
<evidence type="ECO:0000256" key="3">
    <source>
        <dbReference type="ARBA" id="ARBA00022816"/>
    </source>
</evidence>
<keyword evidence="6" id="KW-0906">Nuclear pore complex</keyword>
<keyword evidence="5" id="KW-0811">Translocation</keyword>
<dbReference type="RefSeq" id="XP_003295127.1">
    <property type="nucleotide sequence ID" value="XM_003295079.1"/>
</dbReference>
<sequence length="239" mass="27927">MDALAINPSSTPSTSQSQPKQKSSTDIQDKEIRSPLEKFIKQKPAFVGRINLSNEFTQKEFLQTLISTKKKLYNLYIHSKELEFQLQERVKTLNEISQQQLKIIDVLRNRIENIKANQDLLNEKLKYAWNKKEICTEQVNQLYKSEMEGKPLSNAENDLKKNLRQIKGQVNIYSERLSQISNELDKNEENGINDNSIEYEPIPEDSHREIKKVLSLHDQKIEKDVNKLLNIFKTIQITK</sequence>
<evidence type="ECO:0000256" key="1">
    <source>
        <dbReference type="ARBA" id="ARBA00004567"/>
    </source>
</evidence>
<comment type="subcellular location">
    <subcellularLocation>
        <location evidence="1">Nucleus</location>
        <location evidence="1">Nuclear pore complex</location>
    </subcellularLocation>
</comment>
<evidence type="ECO:0000256" key="9">
    <source>
        <dbReference type="SAM" id="MobiDB-lite"/>
    </source>
</evidence>
<feature type="region of interest" description="Disordered" evidence="9">
    <location>
        <begin position="1"/>
        <end position="30"/>
    </location>
</feature>
<evidence type="ECO:0000256" key="6">
    <source>
        <dbReference type="ARBA" id="ARBA00023132"/>
    </source>
</evidence>
<dbReference type="GO" id="GO:0015031">
    <property type="term" value="P:protein transport"/>
    <property type="evidence" value="ECO:0007669"/>
    <property type="project" value="UniProtKB-KW"/>
</dbReference>
<reference evidence="11" key="1">
    <citation type="journal article" date="2011" name="Genome Biol.">
        <title>Comparative genomics of the social amoebae Dictyostelium discoideum and Dictyostelium purpureum.</title>
        <authorList>
            <consortium name="US DOE Joint Genome Institute (JGI-PGF)"/>
            <person name="Sucgang R."/>
            <person name="Kuo A."/>
            <person name="Tian X."/>
            <person name="Salerno W."/>
            <person name="Parikh A."/>
            <person name="Feasley C.L."/>
            <person name="Dalin E."/>
            <person name="Tu H."/>
            <person name="Huang E."/>
            <person name="Barry K."/>
            <person name="Lindquist E."/>
            <person name="Shapiro H."/>
            <person name="Bruce D."/>
            <person name="Schmutz J."/>
            <person name="Salamov A."/>
            <person name="Fey P."/>
            <person name="Gaudet P."/>
            <person name="Anjard C."/>
            <person name="Babu M.M."/>
            <person name="Basu S."/>
            <person name="Bushmanova Y."/>
            <person name="van der Wel H."/>
            <person name="Katoh-Kurasawa M."/>
            <person name="Dinh C."/>
            <person name="Coutinho P.M."/>
            <person name="Saito T."/>
            <person name="Elias M."/>
            <person name="Schaap P."/>
            <person name="Kay R.R."/>
            <person name="Henrissat B."/>
            <person name="Eichinger L."/>
            <person name="Rivero F."/>
            <person name="Putnam N.H."/>
            <person name="West C.M."/>
            <person name="Loomis W.F."/>
            <person name="Chisholm R.L."/>
            <person name="Shaulsky G."/>
            <person name="Strassmann J.E."/>
            <person name="Queller D.C."/>
            <person name="Kuspa A."/>
            <person name="Grigoriev I.V."/>
        </authorList>
    </citation>
    <scope>NUCLEOTIDE SEQUENCE [LARGE SCALE GENOMIC DNA]</scope>
    <source>
        <strain evidence="11">QSDP1</strain>
    </source>
</reference>
<dbReference type="KEGG" id="dpp:DICPUDRAFT_160294"/>
<dbReference type="AlphaFoldDB" id="F1A633"/>
<dbReference type="EMBL" id="GL871670">
    <property type="protein sequence ID" value="EGC28350.1"/>
    <property type="molecule type" value="Genomic_DNA"/>
</dbReference>
<dbReference type="Pfam" id="PF10168">
    <property type="entry name" value="Nup88"/>
    <property type="match status" value="1"/>
</dbReference>
<accession>F1A633</accession>
<keyword evidence="8" id="KW-0175">Coiled coil</keyword>
<evidence type="ECO:0000256" key="2">
    <source>
        <dbReference type="ARBA" id="ARBA00022448"/>
    </source>
</evidence>
<dbReference type="GO" id="GO:0005643">
    <property type="term" value="C:nuclear pore"/>
    <property type="evidence" value="ECO:0007669"/>
    <property type="project" value="UniProtKB-SubCell"/>
</dbReference>
<keyword evidence="2" id="KW-0813">Transport</keyword>
<dbReference type="GO" id="GO:0051028">
    <property type="term" value="P:mRNA transport"/>
    <property type="evidence" value="ECO:0007669"/>
    <property type="project" value="UniProtKB-KW"/>
</dbReference>
<evidence type="ECO:0000256" key="4">
    <source>
        <dbReference type="ARBA" id="ARBA00022927"/>
    </source>
</evidence>
<dbReference type="GO" id="GO:0017056">
    <property type="term" value="F:structural constituent of nuclear pore"/>
    <property type="evidence" value="ECO:0007669"/>
    <property type="project" value="InterPro"/>
</dbReference>
<dbReference type="InterPro" id="IPR037700">
    <property type="entry name" value="NUP88/NUP82"/>
</dbReference>
<dbReference type="PANTHER" id="PTHR13257">
    <property type="entry name" value="NUCLEOPORIN NUP84-RELATED"/>
    <property type="match status" value="1"/>
</dbReference>
<keyword evidence="3" id="KW-0509">mRNA transport</keyword>